<proteinExistence type="inferred from homology"/>
<sequence length="172" mass="19469">MSDLLKIIKQRRSIRRFKRDAIPEAIIEKLKQALIWAPSAGNLQSRKFYFVFNQETKEWLACHHKGTRWFVAEAPLVIVGCADEKKIEKYGECGQSLFVINDVSLSIQNAMLVAADQGLGSCWVGLLDEGKVRKILKLPKHLRPIVILPIGYAKEAPEAKERSSQEAVVEVR</sequence>
<organism evidence="4 5">
    <name type="scientific">Candidatus Falkowbacteria bacterium RIFCSPLOWO2_02_FULL_45_21</name>
    <dbReference type="NCBI Taxonomy" id="1797989"/>
    <lineage>
        <taxon>Bacteria</taxon>
        <taxon>Candidatus Falkowiibacteriota</taxon>
    </lineage>
</organism>
<accession>A0A1F5SBU2</accession>
<reference evidence="4 5" key="1">
    <citation type="journal article" date="2016" name="Nat. Commun.">
        <title>Thousands of microbial genomes shed light on interconnected biogeochemical processes in an aquifer system.</title>
        <authorList>
            <person name="Anantharaman K."/>
            <person name="Brown C.T."/>
            <person name="Hug L.A."/>
            <person name="Sharon I."/>
            <person name="Castelle C.J."/>
            <person name="Probst A.J."/>
            <person name="Thomas B.C."/>
            <person name="Singh A."/>
            <person name="Wilkins M.J."/>
            <person name="Karaoz U."/>
            <person name="Brodie E.L."/>
            <person name="Williams K.H."/>
            <person name="Hubbard S.S."/>
            <person name="Banfield J.F."/>
        </authorList>
    </citation>
    <scope>NUCLEOTIDE SEQUENCE [LARGE SCALE GENOMIC DNA]</scope>
</reference>
<gene>
    <name evidence="4" type="ORF">A3H66_00775</name>
</gene>
<dbReference type="STRING" id="1797989.A3H66_00775"/>
<evidence type="ECO:0000259" key="3">
    <source>
        <dbReference type="Pfam" id="PF00881"/>
    </source>
</evidence>
<name>A0A1F5SBU2_9BACT</name>
<keyword evidence="2" id="KW-0560">Oxidoreductase</keyword>
<dbReference type="InterPro" id="IPR000415">
    <property type="entry name" value="Nitroreductase-like"/>
</dbReference>
<dbReference type="SUPFAM" id="SSF55469">
    <property type="entry name" value="FMN-dependent nitroreductase-like"/>
    <property type="match status" value="1"/>
</dbReference>
<evidence type="ECO:0000256" key="2">
    <source>
        <dbReference type="ARBA" id="ARBA00023002"/>
    </source>
</evidence>
<evidence type="ECO:0000256" key="1">
    <source>
        <dbReference type="ARBA" id="ARBA00007118"/>
    </source>
</evidence>
<feature type="domain" description="Nitroreductase" evidence="3">
    <location>
        <begin position="66"/>
        <end position="152"/>
    </location>
</feature>
<dbReference type="EMBL" id="MFFW01000034">
    <property type="protein sequence ID" value="OGF24180.1"/>
    <property type="molecule type" value="Genomic_DNA"/>
</dbReference>
<dbReference type="InterPro" id="IPR029479">
    <property type="entry name" value="Nitroreductase"/>
</dbReference>
<dbReference type="Proteomes" id="UP000178783">
    <property type="component" value="Unassembled WGS sequence"/>
</dbReference>
<feature type="domain" description="Nitroreductase" evidence="3">
    <location>
        <begin position="8"/>
        <end position="58"/>
    </location>
</feature>
<comment type="caution">
    <text evidence="4">The sequence shown here is derived from an EMBL/GenBank/DDBJ whole genome shotgun (WGS) entry which is preliminary data.</text>
</comment>
<dbReference type="Gene3D" id="3.40.109.10">
    <property type="entry name" value="NADH Oxidase"/>
    <property type="match status" value="1"/>
</dbReference>
<evidence type="ECO:0000313" key="4">
    <source>
        <dbReference type="EMBL" id="OGF24180.1"/>
    </source>
</evidence>
<dbReference type="Pfam" id="PF00881">
    <property type="entry name" value="Nitroreductase"/>
    <property type="match status" value="2"/>
</dbReference>
<comment type="similarity">
    <text evidence="1">Belongs to the nitroreductase family.</text>
</comment>
<dbReference type="PANTHER" id="PTHR43673">
    <property type="entry name" value="NAD(P)H NITROREDUCTASE YDGI-RELATED"/>
    <property type="match status" value="1"/>
</dbReference>
<protein>
    <submittedName>
        <fullName evidence="4">Nitroreductase</fullName>
    </submittedName>
</protein>
<dbReference type="AlphaFoldDB" id="A0A1F5SBU2"/>
<dbReference type="GO" id="GO:0016491">
    <property type="term" value="F:oxidoreductase activity"/>
    <property type="evidence" value="ECO:0007669"/>
    <property type="project" value="UniProtKB-KW"/>
</dbReference>
<evidence type="ECO:0000313" key="5">
    <source>
        <dbReference type="Proteomes" id="UP000178783"/>
    </source>
</evidence>
<dbReference type="PANTHER" id="PTHR43673:SF10">
    <property type="entry name" value="NADH DEHYDROGENASE_NAD(P)H NITROREDUCTASE XCC3605-RELATED"/>
    <property type="match status" value="1"/>
</dbReference>